<gene>
    <name evidence="2" type="ORF">BG011_009378</name>
</gene>
<dbReference type="EMBL" id="JAAAJA010000832">
    <property type="protein sequence ID" value="KAG0249369.1"/>
    <property type="molecule type" value="Genomic_DNA"/>
</dbReference>
<dbReference type="OrthoDB" id="2443747at2759"/>
<evidence type="ECO:0000256" key="1">
    <source>
        <dbReference type="SAM" id="MobiDB-lite"/>
    </source>
</evidence>
<feature type="compositionally biased region" description="Polar residues" evidence="1">
    <location>
        <begin position="235"/>
        <end position="251"/>
    </location>
</feature>
<accession>A0A9P6PN33</accession>
<feature type="region of interest" description="Disordered" evidence="1">
    <location>
        <begin position="1"/>
        <end position="36"/>
    </location>
</feature>
<name>A0A9P6PN33_9FUNG</name>
<reference evidence="2" key="1">
    <citation type="journal article" date="2020" name="Fungal Divers.">
        <title>Resolving the Mortierellaceae phylogeny through synthesis of multi-gene phylogenetics and phylogenomics.</title>
        <authorList>
            <person name="Vandepol N."/>
            <person name="Liber J."/>
            <person name="Desiro A."/>
            <person name="Na H."/>
            <person name="Kennedy M."/>
            <person name="Barry K."/>
            <person name="Grigoriev I.V."/>
            <person name="Miller A.N."/>
            <person name="O'Donnell K."/>
            <person name="Stajich J.E."/>
            <person name="Bonito G."/>
        </authorList>
    </citation>
    <scope>NUCLEOTIDE SEQUENCE</scope>
    <source>
        <strain evidence="2">KOD948</strain>
    </source>
</reference>
<feature type="compositionally biased region" description="Low complexity" evidence="1">
    <location>
        <begin position="252"/>
        <end position="263"/>
    </location>
</feature>
<evidence type="ECO:0000313" key="2">
    <source>
        <dbReference type="EMBL" id="KAG0249369.1"/>
    </source>
</evidence>
<feature type="region of interest" description="Disordered" evidence="1">
    <location>
        <begin position="83"/>
        <end position="112"/>
    </location>
</feature>
<dbReference type="AlphaFoldDB" id="A0A9P6PN33"/>
<dbReference type="Gene3D" id="2.60.40.640">
    <property type="match status" value="1"/>
</dbReference>
<dbReference type="Proteomes" id="UP000726737">
    <property type="component" value="Unassembled WGS sequence"/>
</dbReference>
<keyword evidence="3" id="KW-1185">Reference proteome</keyword>
<feature type="compositionally biased region" description="Polar residues" evidence="1">
    <location>
        <begin position="86"/>
        <end position="99"/>
    </location>
</feature>
<feature type="region of interest" description="Disordered" evidence="1">
    <location>
        <begin position="183"/>
        <end position="275"/>
    </location>
</feature>
<proteinExistence type="predicted"/>
<feature type="region of interest" description="Disordered" evidence="1">
    <location>
        <begin position="129"/>
        <end position="161"/>
    </location>
</feature>
<organism evidence="2 3">
    <name type="scientific">Mortierella polycephala</name>
    <dbReference type="NCBI Taxonomy" id="41804"/>
    <lineage>
        <taxon>Eukaryota</taxon>
        <taxon>Fungi</taxon>
        <taxon>Fungi incertae sedis</taxon>
        <taxon>Mucoromycota</taxon>
        <taxon>Mortierellomycotina</taxon>
        <taxon>Mortierellomycetes</taxon>
        <taxon>Mortierellales</taxon>
        <taxon>Mortierellaceae</taxon>
        <taxon>Mortierella</taxon>
    </lineage>
</organism>
<feature type="compositionally biased region" description="Pro residues" evidence="1">
    <location>
        <begin position="131"/>
        <end position="147"/>
    </location>
</feature>
<dbReference type="InterPro" id="IPR014752">
    <property type="entry name" value="Arrestin-like_C"/>
</dbReference>
<comment type="caution">
    <text evidence="2">The sequence shown here is derived from an EMBL/GenBank/DDBJ whole genome shotgun (WGS) entry which is preliminary data.</text>
</comment>
<protein>
    <submittedName>
        <fullName evidence="2">Uncharacterized protein</fullName>
    </submittedName>
</protein>
<dbReference type="InterPro" id="IPR014756">
    <property type="entry name" value="Ig_E-set"/>
</dbReference>
<evidence type="ECO:0000313" key="3">
    <source>
        <dbReference type="Proteomes" id="UP000726737"/>
    </source>
</evidence>
<dbReference type="SUPFAM" id="SSF81296">
    <property type="entry name" value="E set domains"/>
    <property type="match status" value="1"/>
</dbReference>
<sequence length="496" mass="54765">MYVSHVPGQGNMRPLQSHQQPPYSRFQEHGYQEQQQRQYEQYEQQSRYYRDATPLVGGSAIQDYHQKQRPVYSAPYRHATYAGTYTGPTQHRSTQSCRQPTLPKLQPQQSLNLGPINANRFPIARDQLPTAPSPPAFTATQPPPVYPEPATAAPLTTATSSTSNVVMANPTDSLPLSEATLAGNQTQDSLVDRRPNRHSGYSAYSSSPPVTAERVARPVSGVSEPSTRLGGSPMGHSTHNPSTTSLSTLARSGSDGHWSSSSSPMARHSKPKAVQGHAYSRQVTLLTIPVNEEVPPMPGKMQSKTGKIRIQLTFDRPFFNAGGDLSGRLEIQCSSSRSVMLADMVIELLGYEDADGYWLARKGRTIFPFRMNIQDTLPNSYDSKLGQVRYVVSASGTRSTHLTLYDGYMDGSITLMKANHHKEVVNHTREVFIYETWTTDDVTQARNKSVKADTSKRLFMGGEGSLEMYAELTRTMVSSGGMVYVNVGVKNLTKKK</sequence>
<feature type="compositionally biased region" description="Low complexity" evidence="1">
    <location>
        <begin position="148"/>
        <end position="161"/>
    </location>
</feature>
<feature type="non-terminal residue" evidence="2">
    <location>
        <position position="496"/>
    </location>
</feature>